<reference evidence="2 3" key="1">
    <citation type="submission" date="2017-10" db="EMBL/GenBank/DDBJ databases">
        <title>Comparative genomics between pathogenic Norcardia.</title>
        <authorList>
            <person name="Zeng L."/>
        </authorList>
    </citation>
    <scope>NUCLEOTIDE SEQUENCE [LARGE SCALE GENOMIC DNA]</scope>
    <source>
        <strain evidence="2 3">NC_YFY_NT001</strain>
    </source>
</reference>
<dbReference type="Proteomes" id="UP000221961">
    <property type="component" value="Chromosome"/>
</dbReference>
<evidence type="ECO:0000313" key="2">
    <source>
        <dbReference type="EMBL" id="ATL68057.1"/>
    </source>
</evidence>
<dbReference type="GeneID" id="88359563"/>
<dbReference type="RefSeq" id="WP_098695159.1">
    <property type="nucleotide sequence ID" value="NZ_CP023778.1"/>
</dbReference>
<dbReference type="PROSITE" id="PS01162">
    <property type="entry name" value="QOR_ZETA_CRYSTAL"/>
    <property type="match status" value="1"/>
</dbReference>
<dbReference type="InterPro" id="IPR051397">
    <property type="entry name" value="Zn-ADH-like_protein"/>
</dbReference>
<dbReference type="Pfam" id="PF08240">
    <property type="entry name" value="ADH_N"/>
    <property type="match status" value="1"/>
</dbReference>
<dbReference type="Pfam" id="PF00107">
    <property type="entry name" value="ADH_zinc_N"/>
    <property type="match status" value="1"/>
</dbReference>
<protein>
    <submittedName>
        <fullName evidence="2">NADPH:quinone reductase</fullName>
    </submittedName>
</protein>
<sequence length="316" mass="32616">MRAVRYHEYGAPEVLRVEEVDDPVPGEGELLVRAVATGVNYFEVQVRAGVVPDPFGLPLPHIPGVEVAGTVVAVGPGVETHRIGERVVGTVASGSYAELVRLPAAAAVPLDERLGEHRALALLGQGATAVGVIAAAGIEPGETVLVEAAGGGIGTLLVQLAKRAGARVIAGASGNAKRQLAIELGADTTVDYTRPGWTEEVGPVSVVLETVGGQTARDAYSLLTAPHARMVVFGSASGAPVEIGSGQLLPIGASLIPFSLGYRPERWPELARRAEELTVRGELTPVIGTVLPLAEAASAHRAFENRTAIGKTILTI</sequence>
<dbReference type="PANTHER" id="PTHR43677:SF4">
    <property type="entry name" value="QUINONE OXIDOREDUCTASE-LIKE PROTEIN 2"/>
    <property type="match status" value="1"/>
</dbReference>
<organism evidence="2 3">
    <name type="scientific">Nocardia terpenica</name>
    <dbReference type="NCBI Taxonomy" id="455432"/>
    <lineage>
        <taxon>Bacteria</taxon>
        <taxon>Bacillati</taxon>
        <taxon>Actinomycetota</taxon>
        <taxon>Actinomycetes</taxon>
        <taxon>Mycobacteriales</taxon>
        <taxon>Nocardiaceae</taxon>
        <taxon>Nocardia</taxon>
    </lineage>
</organism>
<dbReference type="InterPro" id="IPR020843">
    <property type="entry name" value="ER"/>
</dbReference>
<proteinExistence type="predicted"/>
<dbReference type="KEGG" id="ntp:CRH09_19575"/>
<dbReference type="GO" id="GO:0008270">
    <property type="term" value="F:zinc ion binding"/>
    <property type="evidence" value="ECO:0007669"/>
    <property type="project" value="InterPro"/>
</dbReference>
<dbReference type="InterPro" id="IPR013154">
    <property type="entry name" value="ADH-like_N"/>
</dbReference>
<gene>
    <name evidence="2" type="ORF">CRH09_19575</name>
</gene>
<accession>A0A291RL05</accession>
<dbReference type="InterPro" id="IPR002364">
    <property type="entry name" value="Quin_OxRdtase/zeta-crystal_CS"/>
</dbReference>
<dbReference type="Gene3D" id="3.90.180.10">
    <property type="entry name" value="Medium-chain alcohol dehydrogenases, catalytic domain"/>
    <property type="match status" value="1"/>
</dbReference>
<evidence type="ECO:0000259" key="1">
    <source>
        <dbReference type="SMART" id="SM00829"/>
    </source>
</evidence>
<dbReference type="InterPro" id="IPR013149">
    <property type="entry name" value="ADH-like_C"/>
</dbReference>
<dbReference type="SUPFAM" id="SSF51735">
    <property type="entry name" value="NAD(P)-binding Rossmann-fold domains"/>
    <property type="match status" value="1"/>
</dbReference>
<name>A0A291RL05_9NOCA</name>
<dbReference type="SMART" id="SM00829">
    <property type="entry name" value="PKS_ER"/>
    <property type="match status" value="1"/>
</dbReference>
<dbReference type="PANTHER" id="PTHR43677">
    <property type="entry name" value="SHORT-CHAIN DEHYDROGENASE/REDUCTASE"/>
    <property type="match status" value="1"/>
</dbReference>
<dbReference type="SUPFAM" id="SSF50129">
    <property type="entry name" value="GroES-like"/>
    <property type="match status" value="1"/>
</dbReference>
<evidence type="ECO:0000313" key="3">
    <source>
        <dbReference type="Proteomes" id="UP000221961"/>
    </source>
</evidence>
<dbReference type="EMBL" id="CP023778">
    <property type="protein sequence ID" value="ATL68057.1"/>
    <property type="molecule type" value="Genomic_DNA"/>
</dbReference>
<dbReference type="AlphaFoldDB" id="A0A291RL05"/>
<feature type="domain" description="Enoyl reductase (ER)" evidence="1">
    <location>
        <begin position="10"/>
        <end position="314"/>
    </location>
</feature>
<dbReference type="InterPro" id="IPR011032">
    <property type="entry name" value="GroES-like_sf"/>
</dbReference>
<dbReference type="Gene3D" id="3.40.50.720">
    <property type="entry name" value="NAD(P)-binding Rossmann-like Domain"/>
    <property type="match status" value="1"/>
</dbReference>
<dbReference type="InterPro" id="IPR036291">
    <property type="entry name" value="NAD(P)-bd_dom_sf"/>
</dbReference>
<dbReference type="GO" id="GO:0016491">
    <property type="term" value="F:oxidoreductase activity"/>
    <property type="evidence" value="ECO:0007669"/>
    <property type="project" value="InterPro"/>
</dbReference>